<gene>
    <name evidence="1" type="ORF">E2C01_070572</name>
</gene>
<dbReference type="AlphaFoldDB" id="A0A5B7I2G4"/>
<comment type="caution">
    <text evidence="1">The sequence shown here is derived from an EMBL/GenBank/DDBJ whole genome shotgun (WGS) entry which is preliminary data.</text>
</comment>
<dbReference type="EMBL" id="VSRR010042748">
    <property type="protein sequence ID" value="MPC76166.1"/>
    <property type="molecule type" value="Genomic_DNA"/>
</dbReference>
<protein>
    <submittedName>
        <fullName evidence="1">Uncharacterized protein</fullName>
    </submittedName>
</protein>
<keyword evidence="2" id="KW-1185">Reference proteome</keyword>
<organism evidence="1 2">
    <name type="scientific">Portunus trituberculatus</name>
    <name type="common">Swimming crab</name>
    <name type="synonym">Neptunus trituberculatus</name>
    <dbReference type="NCBI Taxonomy" id="210409"/>
    <lineage>
        <taxon>Eukaryota</taxon>
        <taxon>Metazoa</taxon>
        <taxon>Ecdysozoa</taxon>
        <taxon>Arthropoda</taxon>
        <taxon>Crustacea</taxon>
        <taxon>Multicrustacea</taxon>
        <taxon>Malacostraca</taxon>
        <taxon>Eumalacostraca</taxon>
        <taxon>Eucarida</taxon>
        <taxon>Decapoda</taxon>
        <taxon>Pleocyemata</taxon>
        <taxon>Brachyura</taxon>
        <taxon>Eubrachyura</taxon>
        <taxon>Portunoidea</taxon>
        <taxon>Portunidae</taxon>
        <taxon>Portuninae</taxon>
        <taxon>Portunus</taxon>
    </lineage>
</organism>
<evidence type="ECO:0000313" key="2">
    <source>
        <dbReference type="Proteomes" id="UP000324222"/>
    </source>
</evidence>
<reference evidence="1 2" key="1">
    <citation type="submission" date="2019-05" db="EMBL/GenBank/DDBJ databases">
        <title>Another draft genome of Portunus trituberculatus and its Hox gene families provides insights of decapod evolution.</title>
        <authorList>
            <person name="Jeong J.-H."/>
            <person name="Song I."/>
            <person name="Kim S."/>
            <person name="Choi T."/>
            <person name="Kim D."/>
            <person name="Ryu S."/>
            <person name="Kim W."/>
        </authorList>
    </citation>
    <scope>NUCLEOTIDE SEQUENCE [LARGE SCALE GENOMIC DNA]</scope>
    <source>
        <tissue evidence="1">Muscle</tissue>
    </source>
</reference>
<sequence>MVLRLYTVLQWCRITQWKRRQGERKKRKEKLDPKQWWNADDCTISLTLERGRSRQKCRLPTHYSKISWPGVTDCKSSLPLKRLRLWTRELRGRLRMGDNSIPYKTATSKRTPPNLLGLEVDSKLLFEKRYQIPPLSPGPIVRGRDSNV</sequence>
<name>A0A5B7I2G4_PORTR</name>
<proteinExistence type="predicted"/>
<evidence type="ECO:0000313" key="1">
    <source>
        <dbReference type="EMBL" id="MPC76166.1"/>
    </source>
</evidence>
<dbReference type="Proteomes" id="UP000324222">
    <property type="component" value="Unassembled WGS sequence"/>
</dbReference>
<accession>A0A5B7I2G4</accession>